<dbReference type="InterPro" id="IPR003660">
    <property type="entry name" value="HAMP_dom"/>
</dbReference>
<evidence type="ECO:0000259" key="2">
    <source>
        <dbReference type="PROSITE" id="PS50125"/>
    </source>
</evidence>
<evidence type="ECO:0000256" key="1">
    <source>
        <dbReference type="SAM" id="Phobius"/>
    </source>
</evidence>
<keyword evidence="1" id="KW-1133">Transmembrane helix</keyword>
<organism evidence="4">
    <name type="scientific">hydrothermal vent metagenome</name>
    <dbReference type="NCBI Taxonomy" id="652676"/>
    <lineage>
        <taxon>unclassified sequences</taxon>
        <taxon>metagenomes</taxon>
        <taxon>ecological metagenomes</taxon>
    </lineage>
</organism>
<dbReference type="PROSITE" id="PS50885">
    <property type="entry name" value="HAMP"/>
    <property type="match status" value="1"/>
</dbReference>
<dbReference type="SMART" id="SM00304">
    <property type="entry name" value="HAMP"/>
    <property type="match status" value="1"/>
</dbReference>
<accession>A0A3B0Y692</accession>
<dbReference type="PANTHER" id="PTHR43081:SF1">
    <property type="entry name" value="ADENYLATE CYCLASE, TERMINAL-DIFFERENTIATION SPECIFIC"/>
    <property type="match status" value="1"/>
</dbReference>
<dbReference type="SUPFAM" id="SSF158472">
    <property type="entry name" value="HAMP domain-like"/>
    <property type="match status" value="1"/>
</dbReference>
<keyword evidence="1" id="KW-0812">Transmembrane</keyword>
<dbReference type="CDD" id="cd06225">
    <property type="entry name" value="HAMP"/>
    <property type="match status" value="1"/>
</dbReference>
<dbReference type="InterPro" id="IPR029787">
    <property type="entry name" value="Nucleotide_cyclase"/>
</dbReference>
<dbReference type="PROSITE" id="PS50125">
    <property type="entry name" value="GUANYLATE_CYCLASE_2"/>
    <property type="match status" value="1"/>
</dbReference>
<feature type="domain" description="Guanylate cyclase" evidence="2">
    <location>
        <begin position="295"/>
        <end position="427"/>
    </location>
</feature>
<proteinExistence type="predicted"/>
<dbReference type="SUPFAM" id="SSF55073">
    <property type="entry name" value="Nucleotide cyclase"/>
    <property type="match status" value="1"/>
</dbReference>
<keyword evidence="1" id="KW-0472">Membrane</keyword>
<sequence length="497" mass="54914">MITRLTNKTPESQATGNGNRARIRVPIAIKLALAITLLITAGMSALGFIILENQKSVLSQQIHDMGSAISRQFANSATDMVLADDNLGLQTLINNLVSGKHIKGAIVISEKGDILVRTGTVPSLNIIQNRIKMKTAPGTFEWSTSNTSTGRLICFINTIRFKQLVAGSVVVTFSKQQMLQSLQKSRFVIIAITTFMSLVAILIAFVMSRHLSKPIYNLVDASKAIGDGDYQFRLSERRNDEIGELACAFNQMASGLLQKTQVEDAFSRYVSSNVAKEVMANLDQIQLGGKHVDASVLFADIVGFTSISETLPPEEITSILNEYFSIIADIAKLFNGHIDKFMGDCAMLVFGVPDYTPKHICNAAACAVMIRETISRLNERRIQQKKIPIHFRIGINTGIMVAGNLGSNDRMEYTVIGDPVNLASRLAGIAKSGQIIILEEFYKKEQVQQRIIAHRDKIIKVRGKKEAVTTWVIDGLKSEYYPNMNKQINEILSQQNF</sequence>
<dbReference type="Gene3D" id="3.30.70.1230">
    <property type="entry name" value="Nucleotide cyclase"/>
    <property type="match status" value="1"/>
</dbReference>
<dbReference type="Gene3D" id="6.10.340.10">
    <property type="match status" value="1"/>
</dbReference>
<dbReference type="InterPro" id="IPR050697">
    <property type="entry name" value="Adenylyl/Guanylyl_Cyclase_3/4"/>
</dbReference>
<name>A0A3B0Y692_9ZZZZ</name>
<dbReference type="CDD" id="cd07302">
    <property type="entry name" value="CHD"/>
    <property type="match status" value="1"/>
</dbReference>
<dbReference type="GO" id="GO:0035556">
    <property type="term" value="P:intracellular signal transduction"/>
    <property type="evidence" value="ECO:0007669"/>
    <property type="project" value="InterPro"/>
</dbReference>
<dbReference type="AlphaFoldDB" id="A0A3B0Y692"/>
<dbReference type="GO" id="GO:0004016">
    <property type="term" value="F:adenylate cyclase activity"/>
    <property type="evidence" value="ECO:0007669"/>
    <property type="project" value="UniProtKB-EC"/>
</dbReference>
<dbReference type="PANTHER" id="PTHR43081">
    <property type="entry name" value="ADENYLATE CYCLASE, TERMINAL-DIFFERENTIATION SPECIFIC-RELATED"/>
    <property type="match status" value="1"/>
</dbReference>
<reference evidence="4" key="1">
    <citation type="submission" date="2018-06" db="EMBL/GenBank/DDBJ databases">
        <authorList>
            <person name="Zhirakovskaya E."/>
        </authorList>
    </citation>
    <scope>NUCLEOTIDE SEQUENCE</scope>
</reference>
<feature type="transmembrane region" description="Helical" evidence="1">
    <location>
        <begin position="27"/>
        <end position="51"/>
    </location>
</feature>
<keyword evidence="4" id="KW-0456">Lyase</keyword>
<protein>
    <submittedName>
        <fullName evidence="4">Adenylate cyclase</fullName>
        <ecNumber evidence="4">4.6.1.1</ecNumber>
    </submittedName>
</protein>
<evidence type="ECO:0000259" key="3">
    <source>
        <dbReference type="PROSITE" id="PS50885"/>
    </source>
</evidence>
<dbReference type="GO" id="GO:0009190">
    <property type="term" value="P:cyclic nucleotide biosynthetic process"/>
    <property type="evidence" value="ECO:0007669"/>
    <property type="project" value="InterPro"/>
</dbReference>
<dbReference type="Pfam" id="PF00672">
    <property type="entry name" value="HAMP"/>
    <property type="match status" value="1"/>
</dbReference>
<dbReference type="GO" id="GO:0016020">
    <property type="term" value="C:membrane"/>
    <property type="evidence" value="ECO:0007669"/>
    <property type="project" value="InterPro"/>
</dbReference>
<dbReference type="EC" id="4.6.1.1" evidence="4"/>
<dbReference type="SMART" id="SM00044">
    <property type="entry name" value="CYCc"/>
    <property type="match status" value="1"/>
</dbReference>
<evidence type="ECO:0000313" key="4">
    <source>
        <dbReference type="EMBL" id="VAW71057.1"/>
    </source>
</evidence>
<feature type="domain" description="HAMP" evidence="3">
    <location>
        <begin position="209"/>
        <end position="261"/>
    </location>
</feature>
<dbReference type="EMBL" id="UOFJ01000565">
    <property type="protein sequence ID" value="VAW71057.1"/>
    <property type="molecule type" value="Genomic_DNA"/>
</dbReference>
<dbReference type="InterPro" id="IPR001054">
    <property type="entry name" value="A/G_cyclase"/>
</dbReference>
<gene>
    <name evidence="4" type="ORF">MNBD_GAMMA10-2745</name>
</gene>
<dbReference type="Pfam" id="PF00211">
    <property type="entry name" value="Guanylate_cyc"/>
    <property type="match status" value="1"/>
</dbReference>
<feature type="transmembrane region" description="Helical" evidence="1">
    <location>
        <begin position="187"/>
        <end position="207"/>
    </location>
</feature>